<keyword evidence="1" id="KW-0812">Transmembrane</keyword>
<keyword evidence="1" id="KW-0472">Membrane</keyword>
<dbReference type="EMBL" id="AP019368">
    <property type="protein sequence ID" value="BBH52294.1"/>
    <property type="molecule type" value="Genomic_DNA"/>
</dbReference>
<dbReference type="RefSeq" id="WP_130606656.1">
    <property type="nucleotide sequence ID" value="NZ_AP019368.1"/>
</dbReference>
<feature type="domain" description="AsmA" evidence="2">
    <location>
        <begin position="9"/>
        <end position="640"/>
    </location>
</feature>
<name>A0A4P2VK69_FLUSA</name>
<sequence>MSTQRKWLIGFASFFLLIFLILIALPFMIDFNKFRPQIQNAVEQKLNAKINFSSARLTIFSGLGVNLQNVTLDNTDELFFNTQLLKVKDVKVKLDFFPLLQGKVIGQIIVKNPEINIIKNGNKTNISNLIKRSSSNSSADMSAYALENETAKSSSNLGSLSKRLVINSISIYDASFNLQSSSGAYDREIAKVKNINAIISNIGLDRDTKIEVYSDIDINDQGLQVRGPIKLQVIANTEMNSNEWKNTMFKGLLSLDKLDINFRDAFVKGAQIPLNMSFSGMAKPQNLMIDDFKFVIHTLNGRATVALDNFQKMNSDIKIFLNSSDLSDLATVFPQHKKILLNASVDMITKVFGSLSQPNLLNVNVDLTAKLAESDLILALATESIKPFNGLLRVQSKTLKLDDIIKPFLEKSATSLPKKVVNEKENMPKTQSIGNLDSKEFSLSENMKRLLSDSDFSTEINIGNLTYNNNLFNNFSFMARTKNYLLSISKFNMSAFSGNFSSILKTDLGSNPINFSGNIAFNKVRIEELAQFIKSDLEKSPLDGITDINMVFNGAGTTKENLSKSLNAKGSFFFYNGYLNTKSLVALAGEQFNNFISSSSFGTLKIDPSTLKKLSLSDSDKTKKNLNNVKGDFEVKDGKLLIRNNIDGEDGLLALEADVGIDETLRGMAVFTASKKLKEKLFEQSKYAKYFLDERGNFVLNMTLGGTVLNPDVFLDTAVLQARFTKNGAKEISAKVKDELKNNPHIQKIQEDAKKFLEMNGINLNKLGF</sequence>
<evidence type="ECO:0000313" key="3">
    <source>
        <dbReference type="EMBL" id="BBH52294.1"/>
    </source>
</evidence>
<organism evidence="3 4">
    <name type="scientific">Fluviispira sanaruensis</name>
    <dbReference type="NCBI Taxonomy" id="2493639"/>
    <lineage>
        <taxon>Bacteria</taxon>
        <taxon>Pseudomonadati</taxon>
        <taxon>Bdellovibrionota</taxon>
        <taxon>Oligoflexia</taxon>
        <taxon>Silvanigrellales</taxon>
        <taxon>Silvanigrellaceae</taxon>
        <taxon>Fluviispira</taxon>
    </lineage>
</organism>
<reference evidence="3 4" key="1">
    <citation type="submission" date="2018-12" db="EMBL/GenBank/DDBJ databases">
        <title>Rubrispira sanarue gen. nov., sp., nov., a member of the order Silvanigrellales, isolated from a brackish lake in Hamamatsu Japan.</title>
        <authorList>
            <person name="Maejima Y."/>
            <person name="Iino T."/>
            <person name="Muraguchi Y."/>
            <person name="Fukuda K."/>
            <person name="Nojiri H."/>
            <person name="Ohkuma M."/>
            <person name="Moriuchi R."/>
            <person name="Dohra H."/>
            <person name="Kimbara K."/>
            <person name="Shintani M."/>
        </authorList>
    </citation>
    <scope>NUCLEOTIDE SEQUENCE [LARGE SCALE GENOMIC DNA]</scope>
    <source>
        <strain evidence="3 4">RF1110005</strain>
    </source>
</reference>
<keyword evidence="4" id="KW-1185">Reference proteome</keyword>
<dbReference type="OrthoDB" id="5288569at2"/>
<dbReference type="KEGG" id="sbf:JCM31447_07350"/>
<dbReference type="Pfam" id="PF05170">
    <property type="entry name" value="AsmA"/>
    <property type="match status" value="1"/>
</dbReference>
<dbReference type="GO" id="GO:0005886">
    <property type="term" value="C:plasma membrane"/>
    <property type="evidence" value="ECO:0007669"/>
    <property type="project" value="TreeGrafter"/>
</dbReference>
<protein>
    <submittedName>
        <fullName evidence="3">AsmA family protein</fullName>
    </submittedName>
</protein>
<accession>A0A4P2VK69</accession>
<proteinExistence type="predicted"/>
<evidence type="ECO:0000313" key="4">
    <source>
        <dbReference type="Proteomes" id="UP000291236"/>
    </source>
</evidence>
<dbReference type="PANTHER" id="PTHR30441">
    <property type="entry name" value="DUF748 DOMAIN-CONTAINING PROTEIN"/>
    <property type="match status" value="1"/>
</dbReference>
<evidence type="ECO:0000259" key="2">
    <source>
        <dbReference type="Pfam" id="PF05170"/>
    </source>
</evidence>
<dbReference type="InterPro" id="IPR052894">
    <property type="entry name" value="AsmA-related"/>
</dbReference>
<dbReference type="Proteomes" id="UP000291236">
    <property type="component" value="Chromosome"/>
</dbReference>
<keyword evidence="1" id="KW-1133">Transmembrane helix</keyword>
<feature type="transmembrane region" description="Helical" evidence="1">
    <location>
        <begin position="7"/>
        <end position="29"/>
    </location>
</feature>
<dbReference type="AlphaFoldDB" id="A0A4P2VK69"/>
<dbReference type="PANTHER" id="PTHR30441:SF4">
    <property type="entry name" value="PROTEIN ASMA"/>
    <property type="match status" value="1"/>
</dbReference>
<evidence type="ECO:0000256" key="1">
    <source>
        <dbReference type="SAM" id="Phobius"/>
    </source>
</evidence>
<dbReference type="GO" id="GO:0090313">
    <property type="term" value="P:regulation of protein targeting to membrane"/>
    <property type="evidence" value="ECO:0007669"/>
    <property type="project" value="TreeGrafter"/>
</dbReference>
<dbReference type="InterPro" id="IPR007844">
    <property type="entry name" value="AsmA"/>
</dbReference>
<gene>
    <name evidence="3" type="ORF">JCM31447_07350</name>
</gene>